<dbReference type="RefSeq" id="WP_024093337.1">
    <property type="nucleotide sequence ID" value="NZ_CP019794.1"/>
</dbReference>
<evidence type="ECO:0000256" key="1">
    <source>
        <dbReference type="ARBA" id="ARBA00004141"/>
    </source>
</evidence>
<evidence type="ECO:0000256" key="4">
    <source>
        <dbReference type="ARBA" id="ARBA00023136"/>
    </source>
</evidence>
<dbReference type="PANTHER" id="PTHR43229">
    <property type="entry name" value="NODULATION PROTEIN J"/>
    <property type="match status" value="1"/>
</dbReference>
<keyword evidence="3" id="KW-1133">Transmembrane helix</keyword>
<dbReference type="GeneID" id="64220505"/>
<dbReference type="InterPro" id="IPR051784">
    <property type="entry name" value="Nod_factor_ABC_transporter"/>
</dbReference>
<evidence type="ECO:0000313" key="6">
    <source>
        <dbReference type="Proteomes" id="UP000192727"/>
    </source>
</evidence>
<gene>
    <name evidence="5" type="ORF">B7C51_09015</name>
</gene>
<evidence type="ECO:0000256" key="2">
    <source>
        <dbReference type="ARBA" id="ARBA00022692"/>
    </source>
</evidence>
<dbReference type="AlphaFoldDB" id="A0A1U9YM64"/>
<dbReference type="GO" id="GO:0140359">
    <property type="term" value="F:ABC-type transporter activity"/>
    <property type="evidence" value="ECO:0007669"/>
    <property type="project" value="InterPro"/>
</dbReference>
<dbReference type="Pfam" id="PF01061">
    <property type="entry name" value="ABC2_membrane"/>
    <property type="match status" value="1"/>
</dbReference>
<evidence type="ECO:0000313" key="5">
    <source>
        <dbReference type="EMBL" id="ARF67936.1"/>
    </source>
</evidence>
<comment type="subcellular location">
    <subcellularLocation>
        <location evidence="1">Membrane</location>
        <topology evidence="1">Multi-pass membrane protein</topology>
    </subcellularLocation>
</comment>
<name>A0A1U9YM64_9BACL</name>
<dbReference type="PANTHER" id="PTHR43229:SF2">
    <property type="entry name" value="NODULATION PROTEIN J"/>
    <property type="match status" value="1"/>
</dbReference>
<evidence type="ECO:0000256" key="3">
    <source>
        <dbReference type="ARBA" id="ARBA00022989"/>
    </source>
</evidence>
<organism evidence="5 6">
    <name type="scientific">Paenibacillus larvae subsp. pulvifaciens</name>
    <dbReference type="NCBI Taxonomy" id="1477"/>
    <lineage>
        <taxon>Bacteria</taxon>
        <taxon>Bacillati</taxon>
        <taxon>Bacillota</taxon>
        <taxon>Bacilli</taxon>
        <taxon>Bacillales</taxon>
        <taxon>Paenibacillaceae</taxon>
        <taxon>Paenibacillus</taxon>
    </lineage>
</organism>
<dbReference type="PIRSF" id="PIRSF006648">
    <property type="entry name" value="DrrB"/>
    <property type="match status" value="1"/>
</dbReference>
<proteinExistence type="predicted"/>
<sequence length="258" mass="28954">MIDSEKKTGQLYPFFIILKRDFINLITNIGLIVTNTLFPLLLILTLGYLGGGLYGGKDVTAYDYYGITILIYNALNVSMTASNSFMEHSVKRSNLRILYAPIPKSFVYLSKTAASFLFTSLFSVALVMLLQMVFGIHLGGYNAVYTTIVLLFFNLFSSALGILFCCLFKGEELTNKFLSTINSVLAVLGGIFFQLDGFGETVENISYLSPVKWVTETLLRIVYDGNFNLFLPTLLSFALVTFLLLWGCKRMFKTEDYT</sequence>
<dbReference type="EMBL" id="CP020557">
    <property type="protein sequence ID" value="ARF67936.1"/>
    <property type="molecule type" value="Genomic_DNA"/>
</dbReference>
<protein>
    <submittedName>
        <fullName evidence="5">ABC transporter permease</fullName>
    </submittedName>
</protein>
<dbReference type="Proteomes" id="UP000192727">
    <property type="component" value="Chromosome"/>
</dbReference>
<keyword evidence="4" id="KW-0472">Membrane</keyword>
<accession>A0A1U9YM64</accession>
<dbReference type="InterPro" id="IPR000412">
    <property type="entry name" value="ABC_2_transport"/>
</dbReference>
<reference evidence="5 6" key="1">
    <citation type="submission" date="2017-03" db="EMBL/GenBank/DDBJ databases">
        <title>Paenibacillus larvae genome sequencing.</title>
        <authorList>
            <person name="Dingman D.W."/>
        </authorList>
    </citation>
    <scope>NUCLEOTIDE SEQUENCE [LARGE SCALE GENOMIC DNA]</scope>
    <source>
        <strain evidence="5 6">SAG 10367</strain>
    </source>
</reference>
<dbReference type="InterPro" id="IPR013525">
    <property type="entry name" value="ABC2_TM"/>
</dbReference>
<dbReference type="GO" id="GO:0043190">
    <property type="term" value="C:ATP-binding cassette (ABC) transporter complex"/>
    <property type="evidence" value="ECO:0007669"/>
    <property type="project" value="InterPro"/>
</dbReference>
<keyword evidence="2" id="KW-0812">Transmembrane</keyword>